<organism evidence="1 2">
    <name type="scientific">candidate division KSB3 bacterium</name>
    <dbReference type="NCBI Taxonomy" id="2044937"/>
    <lineage>
        <taxon>Bacteria</taxon>
        <taxon>candidate division KSB3</taxon>
    </lineage>
</organism>
<proteinExistence type="predicted"/>
<dbReference type="AlphaFoldDB" id="A0A9D5Q5H9"/>
<dbReference type="Gene3D" id="2.30.30.110">
    <property type="match status" value="1"/>
</dbReference>
<dbReference type="Pfam" id="PF02452">
    <property type="entry name" value="PemK_toxin"/>
    <property type="match status" value="1"/>
</dbReference>
<protein>
    <submittedName>
        <fullName evidence="1">Type II toxin-antitoxin system PemK/MazF family toxin</fullName>
    </submittedName>
</protein>
<sequence length="114" mass="12683">MTTQKPIYKRGDVILVLFPNSDLRTARLRPALIVQADNLQTDLPQVIVAMLTSRMFRANHPSRIPILISSPEGRQSGLLSDSVVMTDNLATILMSEIDRMIGSLPMPNIDEALR</sequence>
<dbReference type="EMBL" id="WJJP01000209">
    <property type="protein sequence ID" value="MBD3324252.1"/>
    <property type="molecule type" value="Genomic_DNA"/>
</dbReference>
<comment type="caution">
    <text evidence="1">The sequence shown here is derived from an EMBL/GenBank/DDBJ whole genome shotgun (WGS) entry which is preliminary data.</text>
</comment>
<dbReference type="GO" id="GO:0003677">
    <property type="term" value="F:DNA binding"/>
    <property type="evidence" value="ECO:0007669"/>
    <property type="project" value="InterPro"/>
</dbReference>
<gene>
    <name evidence="1" type="ORF">GF339_06680</name>
</gene>
<dbReference type="SUPFAM" id="SSF50118">
    <property type="entry name" value="Cell growth inhibitor/plasmid maintenance toxic component"/>
    <property type="match status" value="1"/>
</dbReference>
<reference evidence="1" key="1">
    <citation type="submission" date="2019-11" db="EMBL/GenBank/DDBJ databases">
        <title>Microbial mats filling the niche in hypersaline microbial mats.</title>
        <authorList>
            <person name="Wong H.L."/>
            <person name="Macleod F.I."/>
            <person name="White R.A. III"/>
            <person name="Burns B.P."/>
        </authorList>
    </citation>
    <scope>NUCLEOTIDE SEQUENCE</scope>
    <source>
        <strain evidence="1">Rbin_158</strain>
    </source>
</reference>
<accession>A0A9D5Q5H9</accession>
<dbReference type="InterPro" id="IPR011067">
    <property type="entry name" value="Plasmid_toxin/cell-grow_inhib"/>
</dbReference>
<dbReference type="Proteomes" id="UP000649604">
    <property type="component" value="Unassembled WGS sequence"/>
</dbReference>
<name>A0A9D5Q5H9_9BACT</name>
<evidence type="ECO:0000313" key="1">
    <source>
        <dbReference type="EMBL" id="MBD3324252.1"/>
    </source>
</evidence>
<dbReference type="InterPro" id="IPR003477">
    <property type="entry name" value="PemK-like"/>
</dbReference>
<feature type="non-terminal residue" evidence="1">
    <location>
        <position position="114"/>
    </location>
</feature>
<evidence type="ECO:0000313" key="2">
    <source>
        <dbReference type="Proteomes" id="UP000649604"/>
    </source>
</evidence>